<dbReference type="InterPro" id="IPR011761">
    <property type="entry name" value="ATP-grasp"/>
</dbReference>
<evidence type="ECO:0000313" key="6">
    <source>
        <dbReference type="EMBL" id="PRH79808.1"/>
    </source>
</evidence>
<evidence type="ECO:0000313" key="7">
    <source>
        <dbReference type="Proteomes" id="UP000239322"/>
    </source>
</evidence>
<dbReference type="SUPFAM" id="SSF56059">
    <property type="entry name" value="Glutathione synthetase ATP-binding domain-like"/>
    <property type="match status" value="1"/>
</dbReference>
<dbReference type="EMBL" id="PVLV01000098">
    <property type="protein sequence ID" value="PRH79808.1"/>
    <property type="molecule type" value="Genomic_DNA"/>
</dbReference>
<reference evidence="6 7" key="1">
    <citation type="submission" date="2018-03" db="EMBL/GenBank/DDBJ databases">
        <title>Novel Streptomyces sp. from soil.</title>
        <authorList>
            <person name="Tan G.Y.A."/>
            <person name="Lee Z.Y."/>
        </authorList>
    </citation>
    <scope>NUCLEOTIDE SEQUENCE [LARGE SCALE GENOMIC DNA]</scope>
    <source>
        <strain evidence="6 7">ST5x</strain>
    </source>
</reference>
<dbReference type="Pfam" id="PF18130">
    <property type="entry name" value="ATPgrasp_N"/>
    <property type="match status" value="1"/>
</dbReference>
<dbReference type="Pfam" id="PF18603">
    <property type="entry name" value="LAL_C2"/>
    <property type="match status" value="1"/>
</dbReference>
<dbReference type="Gene3D" id="3.30.470.20">
    <property type="entry name" value="ATP-grasp fold, B domain"/>
    <property type="match status" value="1"/>
</dbReference>
<dbReference type="AlphaFoldDB" id="A0A2S9PZI6"/>
<sequence>MSILVLHRSNASRRPHLARAARYAREHGERLLLCMEHPGGDAEHADAVVPVDTSDVEATVAAVRALAASEPEPVRAVVAFVGHSVPAAAAVASELGLPFVSEHTARTLRDKHAMRRAFDAQGVPQPAHGLARTVGEALAQAERIGYPLVLKPVVDNDSGYLRRVDDAEELTEHFDVVRRGAWAGVDGDPLHQWAVDAYGGAIIVEEYLTGAEISVESVVVDGTTQVIAVHDKPLPVTGPYFTDVHYTTPSSLPSDVRRRVAALAAAAHRAVGLDTGAAHTEFKVGADGTARILETAARIGGGPVYQSVRLSTGVDLVTAVLDLARGRTPDLTGRAEPVPTGFYLFFAERAGRIRAITGVEEARLDPRVQEISLYREAGDTVDVPPRVWQSHGHVVFTAGSGGEIARTFGELSRSIRFKLEPRY</sequence>
<dbReference type="PROSITE" id="PS50975">
    <property type="entry name" value="ATP_GRASP"/>
    <property type="match status" value="1"/>
</dbReference>
<evidence type="ECO:0000256" key="3">
    <source>
        <dbReference type="ARBA" id="ARBA00022840"/>
    </source>
</evidence>
<protein>
    <submittedName>
        <fullName evidence="6">Carboxylase</fullName>
    </submittedName>
</protein>
<dbReference type="PANTHER" id="PTHR43585:SF2">
    <property type="entry name" value="ATP-GRASP ENZYME FSQD"/>
    <property type="match status" value="1"/>
</dbReference>
<keyword evidence="1" id="KW-0436">Ligase</keyword>
<proteinExistence type="predicted"/>
<evidence type="ECO:0000256" key="2">
    <source>
        <dbReference type="ARBA" id="ARBA00022741"/>
    </source>
</evidence>
<dbReference type="OrthoDB" id="24041at2"/>
<gene>
    <name evidence="6" type="ORF">C6N75_07585</name>
</gene>
<accession>A0A2S9PZI6</accession>
<keyword evidence="3 4" id="KW-0067">ATP-binding</keyword>
<comment type="caution">
    <text evidence="6">The sequence shown here is derived from an EMBL/GenBank/DDBJ whole genome shotgun (WGS) entry which is preliminary data.</text>
</comment>
<keyword evidence="7" id="KW-1185">Reference proteome</keyword>
<feature type="domain" description="ATP-grasp" evidence="5">
    <location>
        <begin position="115"/>
        <end position="325"/>
    </location>
</feature>
<keyword evidence="2 4" id="KW-0547">Nucleotide-binding</keyword>
<evidence type="ECO:0000256" key="1">
    <source>
        <dbReference type="ARBA" id="ARBA00022598"/>
    </source>
</evidence>
<dbReference type="RefSeq" id="WP_105868081.1">
    <property type="nucleotide sequence ID" value="NZ_PVLV01000098.1"/>
</dbReference>
<dbReference type="InterPro" id="IPR040570">
    <property type="entry name" value="LAL_C2"/>
</dbReference>
<dbReference type="Gene3D" id="3.40.50.20">
    <property type="match status" value="1"/>
</dbReference>
<dbReference type="InterPro" id="IPR041472">
    <property type="entry name" value="BL00235/CARNS1_N"/>
</dbReference>
<dbReference type="GO" id="GO:0005524">
    <property type="term" value="F:ATP binding"/>
    <property type="evidence" value="ECO:0007669"/>
    <property type="project" value="UniProtKB-UniRule"/>
</dbReference>
<dbReference type="GO" id="GO:0016874">
    <property type="term" value="F:ligase activity"/>
    <property type="evidence" value="ECO:0007669"/>
    <property type="project" value="UniProtKB-KW"/>
</dbReference>
<evidence type="ECO:0000259" key="5">
    <source>
        <dbReference type="PROSITE" id="PS50975"/>
    </source>
</evidence>
<dbReference type="Proteomes" id="UP000239322">
    <property type="component" value="Unassembled WGS sequence"/>
</dbReference>
<dbReference type="Pfam" id="PF13535">
    <property type="entry name" value="ATP-grasp_4"/>
    <property type="match status" value="1"/>
</dbReference>
<name>A0A2S9PZI6_9ACTN</name>
<dbReference type="GO" id="GO:0046872">
    <property type="term" value="F:metal ion binding"/>
    <property type="evidence" value="ECO:0007669"/>
    <property type="project" value="InterPro"/>
</dbReference>
<evidence type="ECO:0000256" key="4">
    <source>
        <dbReference type="PROSITE-ProRule" id="PRU00409"/>
    </source>
</evidence>
<dbReference type="PANTHER" id="PTHR43585">
    <property type="entry name" value="FUMIPYRROLE BIOSYNTHESIS PROTEIN C"/>
    <property type="match status" value="1"/>
</dbReference>
<dbReference type="InterPro" id="IPR052032">
    <property type="entry name" value="ATP-dep_AA_Ligase"/>
</dbReference>
<organism evidence="6 7">
    <name type="scientific">Streptomyces solincola</name>
    <dbReference type="NCBI Taxonomy" id="2100817"/>
    <lineage>
        <taxon>Bacteria</taxon>
        <taxon>Bacillati</taxon>
        <taxon>Actinomycetota</taxon>
        <taxon>Actinomycetes</taxon>
        <taxon>Kitasatosporales</taxon>
        <taxon>Streptomycetaceae</taxon>
        <taxon>Streptomyces</taxon>
    </lineage>
</organism>